<keyword evidence="3" id="KW-0998">Cell outer membrane</keyword>
<evidence type="ECO:0000259" key="6">
    <source>
        <dbReference type="Pfam" id="PF14905"/>
    </source>
</evidence>
<feature type="chain" id="PRO_5011614965" evidence="5">
    <location>
        <begin position="20"/>
        <end position="999"/>
    </location>
</feature>
<dbReference type="Gene3D" id="2.40.170.20">
    <property type="entry name" value="TonB-dependent receptor, beta-barrel domain"/>
    <property type="match status" value="1"/>
</dbReference>
<feature type="signal peptide" evidence="5">
    <location>
        <begin position="1"/>
        <end position="19"/>
    </location>
</feature>
<dbReference type="GO" id="GO:0004180">
    <property type="term" value="F:carboxypeptidase activity"/>
    <property type="evidence" value="ECO:0007669"/>
    <property type="project" value="UniProtKB-KW"/>
</dbReference>
<evidence type="ECO:0000313" key="8">
    <source>
        <dbReference type="Proteomes" id="UP000198779"/>
    </source>
</evidence>
<evidence type="ECO:0000256" key="5">
    <source>
        <dbReference type="SAM" id="SignalP"/>
    </source>
</evidence>
<dbReference type="AlphaFoldDB" id="A0A1G8C2N4"/>
<evidence type="ECO:0000256" key="4">
    <source>
        <dbReference type="SAM" id="MobiDB-lite"/>
    </source>
</evidence>
<proteinExistence type="predicted"/>
<evidence type="ECO:0000313" key="7">
    <source>
        <dbReference type="EMBL" id="SDH39751.1"/>
    </source>
</evidence>
<dbReference type="InterPro" id="IPR041700">
    <property type="entry name" value="OMP_b-brl_3"/>
</dbReference>
<dbReference type="EMBL" id="FNCQ01000025">
    <property type="protein sequence ID" value="SDH39751.1"/>
    <property type="molecule type" value="Genomic_DNA"/>
</dbReference>
<dbReference type="STRING" id="645274.SAMN04487901_12531"/>
<organism evidence="7 8">
    <name type="scientific">Prevotella communis</name>
    <dbReference type="NCBI Taxonomy" id="2913614"/>
    <lineage>
        <taxon>Bacteria</taxon>
        <taxon>Pseudomonadati</taxon>
        <taxon>Bacteroidota</taxon>
        <taxon>Bacteroidia</taxon>
        <taxon>Bacteroidales</taxon>
        <taxon>Prevotellaceae</taxon>
        <taxon>Prevotella</taxon>
    </lineage>
</organism>
<gene>
    <name evidence="7" type="ORF">SAMN04487901_12531</name>
</gene>
<dbReference type="InterPro" id="IPR036942">
    <property type="entry name" value="Beta-barrel_TonB_sf"/>
</dbReference>
<keyword evidence="7" id="KW-0121">Carboxypeptidase</keyword>
<sequence length="999" mass="110843">MKRFLLLMAVVLSALSMQAQRTITGKVVDEANEAVIQATVSLLKTDSTSVTHAVTNMNGQYTLTAPADGKYLVRVTYVGYKTQVSSVTMAGKPVNLGTTSMKVDAVMLKGATVVKNQARVYSKGDTVIYNAGAYKTPEGSVVEELVKRLPGAQVSDDGTITINGKQVKKIKVDGKEFMTGDTQTAMKNLPTSIVERIKTYDEKSDLSRITGIDDGNETTVLDFGLKAGMNRGMFANVDAGVGTKDRYTGRAFGAVMRENTRVMSMLNANNVNDMGFGGGGFGGRFGGGGRSGLQSSKMAMVNLNYEKTDLLLLDGSVTWNHRDGDTWSRSSSESFMNPTSPFSESVNRSFSRSNSWSAQGRVEWTPDTAWNISLRPTWSYNTNDGQSKNESGTFSVNPYDYVSSTDNISGMVATMLGIDSSFVVNNRVNGGMNYSDSKRLGATLQINRKLSNTGRNITLRSTFNYSDENSQQFSNSLVGLYQLLTGDSTYQTNRYNVTPQKNYSYGVQATYSEPLTRRTFLQLSYQFQYSYTKSERNTYDFWKDGDPTRQYDMTGVYPEYRDWGSIFNRLNGHSYTEFLDDDLSRYSNYKNYTHTAEVMLRIIQPKFDLNFGVQIVPQLSKFHQDYLGNKIDTTRTVVNWSPTANFRYRIGERGQLRLEYRGSSSQPSMTDLLEIKDNTDPLNVRTGNSGLKPSFTQRFNLRFNNFIESHSQFINANMNFSTTSNSIAQRTEYILETGGTKSQPVNINGQWSAGGSVMYNVALDTLGYFNVNTETGVNYNNNVGYFYDGSSKTTTKSTTKATTLRERLGFSYRNDWLEVELNGSVNYNHNSNALQANSNLNTWSFNYGFNTTINAPWGTQFTTNVGMASRRGFSDASANTDELIWNAQIAQSFLQGKPLSVRLEFYDILHQQSNFSRMVSAFSRNDTEYNAITSYVMLRVNYRLNLFGTKASRQQMRNGMGGMGPGMGGFGGGRGGNRGGNRGGGFGGGRGGFGGPMMF</sequence>
<keyword evidence="2" id="KW-0472">Membrane</keyword>
<comment type="subcellular location">
    <subcellularLocation>
        <location evidence="1">Cell outer membrane</location>
    </subcellularLocation>
</comment>
<dbReference type="Pfam" id="PF14905">
    <property type="entry name" value="OMP_b-brl_3"/>
    <property type="match status" value="2"/>
</dbReference>
<name>A0A1G8C2N4_9BACT</name>
<accession>A0A1G8C2N4</accession>
<evidence type="ECO:0000256" key="1">
    <source>
        <dbReference type="ARBA" id="ARBA00004442"/>
    </source>
</evidence>
<evidence type="ECO:0000256" key="2">
    <source>
        <dbReference type="ARBA" id="ARBA00023136"/>
    </source>
</evidence>
<evidence type="ECO:0000256" key="3">
    <source>
        <dbReference type="ARBA" id="ARBA00023237"/>
    </source>
</evidence>
<dbReference type="InterPro" id="IPR008969">
    <property type="entry name" value="CarboxyPept-like_regulatory"/>
</dbReference>
<reference evidence="8" key="1">
    <citation type="submission" date="2016-10" db="EMBL/GenBank/DDBJ databases">
        <authorList>
            <person name="Varghese N."/>
            <person name="Submissions S."/>
        </authorList>
    </citation>
    <scope>NUCLEOTIDE SEQUENCE [LARGE SCALE GENOMIC DNA]</scope>
    <source>
        <strain evidence="8">BP1-148</strain>
    </source>
</reference>
<keyword evidence="8" id="KW-1185">Reference proteome</keyword>
<dbReference type="SUPFAM" id="SSF56935">
    <property type="entry name" value="Porins"/>
    <property type="match status" value="1"/>
</dbReference>
<dbReference type="RefSeq" id="WP_091819246.1">
    <property type="nucleotide sequence ID" value="NZ_CP091792.1"/>
</dbReference>
<keyword evidence="7" id="KW-0378">Hydrolase</keyword>
<keyword evidence="7" id="KW-0645">Protease</keyword>
<feature type="region of interest" description="Disordered" evidence="4">
    <location>
        <begin position="328"/>
        <end position="348"/>
    </location>
</feature>
<keyword evidence="5" id="KW-0732">Signal</keyword>
<dbReference type="SUPFAM" id="SSF49464">
    <property type="entry name" value="Carboxypeptidase regulatory domain-like"/>
    <property type="match status" value="1"/>
</dbReference>
<dbReference type="Pfam" id="PF13620">
    <property type="entry name" value="CarboxypepD_reg"/>
    <property type="match status" value="1"/>
</dbReference>
<protein>
    <submittedName>
        <fullName evidence="7">Carboxypeptidase regulatory-like domain-containing protein</fullName>
    </submittedName>
</protein>
<dbReference type="GO" id="GO:0009279">
    <property type="term" value="C:cell outer membrane"/>
    <property type="evidence" value="ECO:0007669"/>
    <property type="project" value="UniProtKB-SubCell"/>
</dbReference>
<dbReference type="Gene3D" id="2.60.40.1120">
    <property type="entry name" value="Carboxypeptidase-like, regulatory domain"/>
    <property type="match status" value="1"/>
</dbReference>
<dbReference type="Proteomes" id="UP000198779">
    <property type="component" value="Unassembled WGS sequence"/>
</dbReference>
<feature type="domain" description="Outer membrane protein beta-barrel" evidence="6">
    <location>
        <begin position="555"/>
        <end position="795"/>
    </location>
</feature>
<feature type="domain" description="Outer membrane protein beta-barrel" evidence="6">
    <location>
        <begin position="814"/>
        <end position="942"/>
    </location>
</feature>